<name>A0A415KMQ9_9BACE</name>
<reference evidence="2 3" key="1">
    <citation type="submission" date="2018-08" db="EMBL/GenBank/DDBJ databases">
        <title>A genome reference for cultivated species of the human gut microbiota.</title>
        <authorList>
            <person name="Zou Y."/>
            <person name="Xue W."/>
            <person name="Luo G."/>
        </authorList>
    </citation>
    <scope>NUCLEOTIDE SEQUENCE [LARGE SCALE GENOMIC DNA]</scope>
    <source>
        <strain evidence="2 3">AF38-2</strain>
    </source>
</reference>
<dbReference type="EMBL" id="QROO01000013">
    <property type="protein sequence ID" value="RHL37574.1"/>
    <property type="molecule type" value="Genomic_DNA"/>
</dbReference>
<evidence type="ECO:0000313" key="2">
    <source>
        <dbReference type="EMBL" id="RHL37574.1"/>
    </source>
</evidence>
<feature type="transmembrane region" description="Helical" evidence="1">
    <location>
        <begin position="6"/>
        <end position="25"/>
    </location>
</feature>
<feature type="transmembrane region" description="Helical" evidence="1">
    <location>
        <begin position="65"/>
        <end position="88"/>
    </location>
</feature>
<evidence type="ECO:0000256" key="1">
    <source>
        <dbReference type="SAM" id="Phobius"/>
    </source>
</evidence>
<proteinExistence type="predicted"/>
<keyword evidence="1" id="KW-0472">Membrane</keyword>
<evidence type="ECO:0000313" key="3">
    <source>
        <dbReference type="Proteomes" id="UP000284495"/>
    </source>
</evidence>
<protein>
    <submittedName>
        <fullName evidence="2">Uncharacterized protein</fullName>
    </submittedName>
</protein>
<comment type="caution">
    <text evidence="2">The sequence shown here is derived from an EMBL/GenBank/DDBJ whole genome shotgun (WGS) entry which is preliminary data.</text>
</comment>
<feature type="transmembrane region" description="Helical" evidence="1">
    <location>
        <begin position="32"/>
        <end position="53"/>
    </location>
</feature>
<dbReference type="AlphaFoldDB" id="A0A415KMQ9"/>
<dbReference type="Proteomes" id="UP000284495">
    <property type="component" value="Unassembled WGS sequence"/>
</dbReference>
<dbReference type="RefSeq" id="WP_118218776.1">
    <property type="nucleotide sequence ID" value="NZ_JAQEAW010000008.1"/>
</dbReference>
<keyword evidence="1" id="KW-1133">Transmembrane helix</keyword>
<gene>
    <name evidence="2" type="ORF">DW027_11690</name>
</gene>
<keyword evidence="1" id="KW-0812">Transmembrane</keyword>
<feature type="transmembrane region" description="Helical" evidence="1">
    <location>
        <begin position="100"/>
        <end position="123"/>
    </location>
</feature>
<organism evidence="2 3">
    <name type="scientific">Bacteroides xylanisolvens</name>
    <dbReference type="NCBI Taxonomy" id="371601"/>
    <lineage>
        <taxon>Bacteria</taxon>
        <taxon>Pseudomonadati</taxon>
        <taxon>Bacteroidota</taxon>
        <taxon>Bacteroidia</taxon>
        <taxon>Bacteroidales</taxon>
        <taxon>Bacteroidaceae</taxon>
        <taxon>Bacteroides</taxon>
    </lineage>
</organism>
<sequence length="241" mass="27239">MKNKVILIITVLLVIVCTIIIYTLLFEEQNKLFYINVGIACLAEIILLANIPILSNEKLLTIKNVSLSISLNLFAIVIFLWTAGCSLLMDQDSNLKTLYIGLLVITIIFFIVNGATVIMAGGVTEKKALDIQSTIENKKIFSASIDNYWIETKNELENINSDWKDKTLQSFKIVLDKISMIPANKLDRHLEIVNELTEKLNEIHELFQKVAGTPEQSELQSRATLKINQLKNYVQIIKSTL</sequence>
<accession>A0A415KMQ9</accession>